<dbReference type="InterPro" id="IPR047817">
    <property type="entry name" value="ABC2_TM_bact-type"/>
</dbReference>
<feature type="transmembrane region" description="Helical" evidence="5">
    <location>
        <begin position="155"/>
        <end position="178"/>
    </location>
</feature>
<evidence type="ECO:0000313" key="8">
    <source>
        <dbReference type="Proteomes" id="UP000830055"/>
    </source>
</evidence>
<gene>
    <name evidence="7" type="ORF">DPPLL_37770</name>
</gene>
<name>A0ABM7WEN4_9BACT</name>
<dbReference type="PROSITE" id="PS51012">
    <property type="entry name" value="ABC_TM2"/>
    <property type="match status" value="1"/>
</dbReference>
<feature type="transmembrane region" description="Helical" evidence="5">
    <location>
        <begin position="324"/>
        <end position="344"/>
    </location>
</feature>
<sequence length="348" mass="39600">MNVRRIWIMFLARNKEFFRDKAAFGWNFAFPFLIIIGFGIIFGEEQLQKFTVGIIDKPPNTTIPATTQISASFLDNQAIRFTTITDQDEGLQKIKLHKIDLLIDDSSVPPTYWVNSDSPNGAIVEQLFLASLTEDIRAPSVRQVVSGEQVRYVDWFFPGIMAMNMMFSALWGVGYIIVRYRKNGALKRLKATPLTAFEYLSAQLLSRIFLLMFTFGVVWFGCDLIFDFRMQGSLFLFLLTFFLGGLSLCSIGLLLAARGSSEEFTSGVLNFISWPMMFLSEVWFSLEGAPHWVQQISWLFPLTHILSAARKIMNEGAGFADIRLEYGLMLLTTVIFLSLAARLFSWNE</sequence>
<feature type="transmembrane region" description="Helical" evidence="5">
    <location>
        <begin position="233"/>
        <end position="256"/>
    </location>
</feature>
<dbReference type="Pfam" id="PF12698">
    <property type="entry name" value="ABC2_membrane_3"/>
    <property type="match status" value="1"/>
</dbReference>
<evidence type="ECO:0000313" key="7">
    <source>
        <dbReference type="EMBL" id="BDD89412.1"/>
    </source>
</evidence>
<dbReference type="RefSeq" id="WP_284152715.1">
    <property type="nucleotide sequence ID" value="NZ_AP025516.1"/>
</dbReference>
<dbReference type="PANTHER" id="PTHR43027:SF2">
    <property type="entry name" value="TRANSPORT PERMEASE PROTEIN"/>
    <property type="match status" value="1"/>
</dbReference>
<evidence type="ECO:0000256" key="4">
    <source>
        <dbReference type="ARBA" id="ARBA00023136"/>
    </source>
</evidence>
<feature type="domain" description="ABC transmembrane type-2" evidence="6">
    <location>
        <begin position="121"/>
        <end position="347"/>
    </location>
</feature>
<keyword evidence="8" id="KW-1185">Reference proteome</keyword>
<feature type="transmembrane region" description="Helical" evidence="5">
    <location>
        <begin position="268"/>
        <end position="286"/>
    </location>
</feature>
<dbReference type="EMBL" id="AP025516">
    <property type="protein sequence ID" value="BDD89412.1"/>
    <property type="molecule type" value="Genomic_DNA"/>
</dbReference>
<dbReference type="InterPro" id="IPR052902">
    <property type="entry name" value="ABC-2_transporter"/>
</dbReference>
<evidence type="ECO:0000259" key="6">
    <source>
        <dbReference type="PROSITE" id="PS51012"/>
    </source>
</evidence>
<accession>A0ABM7WEN4</accession>
<dbReference type="InterPro" id="IPR013525">
    <property type="entry name" value="ABC2_TM"/>
</dbReference>
<feature type="transmembrane region" description="Helical" evidence="5">
    <location>
        <begin position="21"/>
        <end position="42"/>
    </location>
</feature>
<keyword evidence="2 5" id="KW-0812">Transmembrane</keyword>
<dbReference type="Proteomes" id="UP000830055">
    <property type="component" value="Chromosome"/>
</dbReference>
<feature type="transmembrane region" description="Helical" evidence="5">
    <location>
        <begin position="199"/>
        <end position="221"/>
    </location>
</feature>
<keyword evidence="3 5" id="KW-1133">Transmembrane helix</keyword>
<comment type="subcellular location">
    <subcellularLocation>
        <location evidence="1">Membrane</location>
        <topology evidence="1">Multi-pass membrane protein</topology>
    </subcellularLocation>
</comment>
<dbReference type="PANTHER" id="PTHR43027">
    <property type="entry name" value="DOXORUBICIN RESISTANCE ABC TRANSPORTER PERMEASE PROTEIN DRRC-RELATED"/>
    <property type="match status" value="1"/>
</dbReference>
<protein>
    <submittedName>
        <fullName evidence="7">Transport permease protein</fullName>
    </submittedName>
</protein>
<evidence type="ECO:0000256" key="1">
    <source>
        <dbReference type="ARBA" id="ARBA00004141"/>
    </source>
</evidence>
<evidence type="ECO:0000256" key="5">
    <source>
        <dbReference type="SAM" id="Phobius"/>
    </source>
</evidence>
<organism evidence="7 8">
    <name type="scientific">Desulfofustis limnaeus</name>
    <dbReference type="NCBI Taxonomy" id="2740163"/>
    <lineage>
        <taxon>Bacteria</taxon>
        <taxon>Pseudomonadati</taxon>
        <taxon>Thermodesulfobacteriota</taxon>
        <taxon>Desulfobulbia</taxon>
        <taxon>Desulfobulbales</taxon>
        <taxon>Desulfocapsaceae</taxon>
        <taxon>Desulfofustis</taxon>
    </lineage>
</organism>
<keyword evidence="4 5" id="KW-0472">Membrane</keyword>
<evidence type="ECO:0000256" key="3">
    <source>
        <dbReference type="ARBA" id="ARBA00022989"/>
    </source>
</evidence>
<reference evidence="7 8" key="1">
    <citation type="submission" date="2022-01" db="EMBL/GenBank/DDBJ databases">
        <title>Desulfofustis limnae sp. nov., a novel mesophilic sulfate-reducing bacterium isolated from marsh soil.</title>
        <authorList>
            <person name="Watanabe M."/>
            <person name="Takahashi A."/>
            <person name="Kojima H."/>
            <person name="Fukui M."/>
        </authorList>
    </citation>
    <scope>NUCLEOTIDE SEQUENCE [LARGE SCALE GENOMIC DNA]</scope>
    <source>
        <strain evidence="7 8">PPLL</strain>
    </source>
</reference>
<evidence type="ECO:0000256" key="2">
    <source>
        <dbReference type="ARBA" id="ARBA00022692"/>
    </source>
</evidence>
<proteinExistence type="predicted"/>